<dbReference type="Pfam" id="PF13307">
    <property type="entry name" value="Helicase_C_2"/>
    <property type="match status" value="1"/>
</dbReference>
<feature type="domain" description="Helicase ATP-binding" evidence="14">
    <location>
        <begin position="6"/>
        <end position="314"/>
    </location>
</feature>
<dbReference type="SUPFAM" id="SSF52540">
    <property type="entry name" value="P-loop containing nucleoside triphosphate hydrolases"/>
    <property type="match status" value="2"/>
</dbReference>
<accession>A0AAE3K7J6</accession>
<keyword evidence="11" id="KW-0234">DNA repair</keyword>
<dbReference type="Proteomes" id="UP001203207">
    <property type="component" value="Unassembled WGS sequence"/>
</dbReference>
<evidence type="ECO:0000256" key="6">
    <source>
        <dbReference type="ARBA" id="ARBA00022806"/>
    </source>
</evidence>
<evidence type="ECO:0000256" key="12">
    <source>
        <dbReference type="ARBA" id="ARBA00023235"/>
    </source>
</evidence>
<keyword evidence="4" id="KW-0227">DNA damage</keyword>
<sequence length="729" mass="81844">MATADDSLRFFPYEEPYPNQREAIDRIQNALAREQDVLLEGAPGTGKTLSALVPALSYAREHDKTVVITTNVHQQMRQFIQDARSITRTEPIRAVVFRGKSSMCHIDVGYQECQTLRDTTRAHVEKQADKAQLKAREQELLSESQGGDRTAADARSAVVEELESLDEELANISETNICEHYHNNLTENTDEFFSWLFDDVRTPDEIFEHAGNQGFCGYELLKEGMEGVDLVVCNYHHLLDPMIREQFFRWLDRDPADVITVFDEAHNIEGAARDHATRTLTENTLASALNELEGLDDSRAEPARNVIEAFHDALTETYDSSFGFGEKEQVGENWQDIAIANENARDDLTLEFLDRYEGRGIGIEIELAHQLGQVLDEEYEQAYKDGKATTRAECQTLEAAAFISTWMDEGGELGQHPVVGVRRDAGTEEVYGRAELYTCIPREVTSGLFEEVYASVLMSATLRPFDVTEDVLGLESPVTLAYGLEYPEENRRTYAVKTPALFASERSNPETQAVLADMLSDAIRFTPGNTLLFFPSYAEAERYYDRLGGNSIAETELGTLILDEAGVKTEDLRQQLVQSDNATLFTSLWGTLAEGVSFDGDDARTIAVVGVPYPHLSERMDAVQDAYDRIYGGKPGGRDAGWAYAVEIPTIRKTRQALGRVIRSPDDFGVRIVADKRYTKADMGKYSVRRSFPIEERKELTDIAPEKLKFALLNFYTDHDTYDGDPPQP</sequence>
<dbReference type="AlphaFoldDB" id="A0AAE3K7J6"/>
<evidence type="ECO:0000256" key="1">
    <source>
        <dbReference type="ARBA" id="ARBA00022485"/>
    </source>
</evidence>
<evidence type="ECO:0000256" key="5">
    <source>
        <dbReference type="ARBA" id="ARBA00022801"/>
    </source>
</evidence>
<dbReference type="PANTHER" id="PTHR11472">
    <property type="entry name" value="DNA REPAIR DEAD HELICASE RAD3/XP-D SUBFAMILY MEMBER"/>
    <property type="match status" value="1"/>
</dbReference>
<dbReference type="InterPro" id="IPR006555">
    <property type="entry name" value="ATP-dep_Helicase_C"/>
</dbReference>
<organism evidence="15 16">
    <name type="scientific">Natronocalculus amylovorans</name>
    <dbReference type="NCBI Taxonomy" id="2917812"/>
    <lineage>
        <taxon>Archaea</taxon>
        <taxon>Methanobacteriati</taxon>
        <taxon>Methanobacteriota</taxon>
        <taxon>Stenosarchaea group</taxon>
        <taxon>Halobacteria</taxon>
        <taxon>Halobacteriales</taxon>
        <taxon>Haloferacaceae</taxon>
        <taxon>Natronocalculus</taxon>
    </lineage>
</organism>
<dbReference type="Gene3D" id="1.10.30.20">
    <property type="entry name" value="Bacterial XPD DNA helicase, FeS cluster domain"/>
    <property type="match status" value="1"/>
</dbReference>
<dbReference type="Gene3D" id="3.40.50.300">
    <property type="entry name" value="P-loop containing nucleotide triphosphate hydrolases"/>
    <property type="match status" value="2"/>
</dbReference>
<dbReference type="InterPro" id="IPR006554">
    <property type="entry name" value="Helicase-like_DEXD_c2"/>
</dbReference>
<dbReference type="InterPro" id="IPR014001">
    <property type="entry name" value="Helicase_ATP-bd"/>
</dbReference>
<feature type="coiled-coil region" evidence="13">
    <location>
        <begin position="121"/>
        <end position="175"/>
    </location>
</feature>
<gene>
    <name evidence="15" type="ORF">AArcSt2_03935</name>
</gene>
<keyword evidence="2" id="KW-0479">Metal-binding</keyword>
<dbReference type="GO" id="GO:0003678">
    <property type="term" value="F:DNA helicase activity"/>
    <property type="evidence" value="ECO:0007669"/>
    <property type="project" value="InterPro"/>
</dbReference>
<evidence type="ECO:0000256" key="7">
    <source>
        <dbReference type="ARBA" id="ARBA00022840"/>
    </source>
</evidence>
<proteinExistence type="predicted"/>
<dbReference type="GO" id="GO:0051539">
    <property type="term" value="F:4 iron, 4 sulfur cluster binding"/>
    <property type="evidence" value="ECO:0007669"/>
    <property type="project" value="UniProtKB-KW"/>
</dbReference>
<dbReference type="InterPro" id="IPR027417">
    <property type="entry name" value="P-loop_NTPase"/>
</dbReference>
<reference evidence="15" key="2">
    <citation type="submission" date="2022-02" db="EMBL/GenBank/DDBJ databases">
        <authorList>
            <person name="Elcheninov A.G."/>
            <person name="Sorokin D.Y."/>
            <person name="Kublanov I.V."/>
        </authorList>
    </citation>
    <scope>NUCLEOTIDE SEQUENCE</scope>
    <source>
        <strain evidence="15">AArc-St2</strain>
    </source>
</reference>
<dbReference type="InterPro" id="IPR045028">
    <property type="entry name" value="DinG/Rad3-like"/>
</dbReference>
<name>A0AAE3K7J6_9EURY</name>
<dbReference type="Gene3D" id="1.10.275.40">
    <property type="match status" value="1"/>
</dbReference>
<evidence type="ECO:0000256" key="9">
    <source>
        <dbReference type="ARBA" id="ARBA00023014"/>
    </source>
</evidence>
<dbReference type="InterPro" id="IPR014013">
    <property type="entry name" value="Helic_SF1/SF2_ATP-bd_DinG/Rad3"/>
</dbReference>
<evidence type="ECO:0000256" key="3">
    <source>
        <dbReference type="ARBA" id="ARBA00022741"/>
    </source>
</evidence>
<dbReference type="PANTHER" id="PTHR11472:SF34">
    <property type="entry name" value="REGULATOR OF TELOMERE ELONGATION HELICASE 1"/>
    <property type="match status" value="1"/>
</dbReference>
<keyword evidence="16" id="KW-1185">Reference proteome</keyword>
<keyword evidence="10" id="KW-0238">DNA-binding</keyword>
<dbReference type="GO" id="GO:0006281">
    <property type="term" value="P:DNA repair"/>
    <property type="evidence" value="ECO:0007669"/>
    <property type="project" value="UniProtKB-KW"/>
</dbReference>
<protein>
    <submittedName>
        <fullName evidence="15">ATP-dependent DNA helicase</fullName>
    </submittedName>
</protein>
<keyword evidence="3" id="KW-0547">Nucleotide-binding</keyword>
<dbReference type="GO" id="GO:0016818">
    <property type="term" value="F:hydrolase activity, acting on acid anhydrides, in phosphorus-containing anhydrides"/>
    <property type="evidence" value="ECO:0007669"/>
    <property type="project" value="InterPro"/>
</dbReference>
<dbReference type="InterPro" id="IPR010614">
    <property type="entry name" value="RAD3-like_helicase_DEAD"/>
</dbReference>
<keyword evidence="13" id="KW-0175">Coiled coil</keyword>
<keyword evidence="8" id="KW-0408">Iron</keyword>
<evidence type="ECO:0000256" key="11">
    <source>
        <dbReference type="ARBA" id="ARBA00023204"/>
    </source>
</evidence>
<dbReference type="SMART" id="SM00488">
    <property type="entry name" value="DEXDc2"/>
    <property type="match status" value="1"/>
</dbReference>
<evidence type="ECO:0000256" key="8">
    <source>
        <dbReference type="ARBA" id="ARBA00023004"/>
    </source>
</evidence>
<evidence type="ECO:0000256" key="10">
    <source>
        <dbReference type="ARBA" id="ARBA00023125"/>
    </source>
</evidence>
<dbReference type="SMART" id="SM00491">
    <property type="entry name" value="HELICc2"/>
    <property type="match status" value="1"/>
</dbReference>
<evidence type="ECO:0000313" key="15">
    <source>
        <dbReference type="EMBL" id="MCL9816086.1"/>
    </source>
</evidence>
<dbReference type="Pfam" id="PF06733">
    <property type="entry name" value="DEAD_2"/>
    <property type="match status" value="1"/>
</dbReference>
<dbReference type="GO" id="GO:0005524">
    <property type="term" value="F:ATP binding"/>
    <property type="evidence" value="ECO:0007669"/>
    <property type="project" value="UniProtKB-KW"/>
</dbReference>
<evidence type="ECO:0000256" key="4">
    <source>
        <dbReference type="ARBA" id="ARBA00022763"/>
    </source>
</evidence>
<keyword evidence="1" id="KW-0004">4Fe-4S</keyword>
<keyword evidence="5" id="KW-0378">Hydrolase</keyword>
<keyword evidence="7" id="KW-0067">ATP-binding</keyword>
<evidence type="ECO:0000256" key="13">
    <source>
        <dbReference type="SAM" id="Coils"/>
    </source>
</evidence>
<keyword evidence="6 15" id="KW-0347">Helicase</keyword>
<dbReference type="InterPro" id="IPR042493">
    <property type="entry name" value="XPD_DNA_FeS"/>
</dbReference>
<dbReference type="GO" id="GO:0003677">
    <property type="term" value="F:DNA binding"/>
    <property type="evidence" value="ECO:0007669"/>
    <property type="project" value="UniProtKB-KW"/>
</dbReference>
<evidence type="ECO:0000256" key="2">
    <source>
        <dbReference type="ARBA" id="ARBA00022723"/>
    </source>
</evidence>
<dbReference type="PROSITE" id="PS51193">
    <property type="entry name" value="HELICASE_ATP_BIND_2"/>
    <property type="match status" value="1"/>
</dbReference>
<evidence type="ECO:0000259" key="14">
    <source>
        <dbReference type="PROSITE" id="PS51193"/>
    </source>
</evidence>
<reference evidence="15" key="1">
    <citation type="journal article" date="2022" name="Syst. Appl. Microbiol.">
        <title>Natronocalculus amylovorans gen. nov., sp. nov., and Natranaeroarchaeum aerophilus sp. nov., dominant culturable amylolytic natronoarchaea from hypersaline soda lakes in southwestern Siberia.</title>
        <authorList>
            <person name="Sorokin D.Y."/>
            <person name="Elcheninov A.G."/>
            <person name="Khizhniak T.V."/>
            <person name="Koenen M."/>
            <person name="Bale N.J."/>
            <person name="Damste J.S.S."/>
            <person name="Kublanov I.V."/>
        </authorList>
    </citation>
    <scope>NUCLEOTIDE SEQUENCE</scope>
    <source>
        <strain evidence="15">AArc-St2</strain>
    </source>
</reference>
<dbReference type="SMART" id="SM00487">
    <property type="entry name" value="DEXDc"/>
    <property type="match status" value="1"/>
</dbReference>
<evidence type="ECO:0000313" key="16">
    <source>
        <dbReference type="Proteomes" id="UP001203207"/>
    </source>
</evidence>
<dbReference type="GO" id="GO:0046872">
    <property type="term" value="F:metal ion binding"/>
    <property type="evidence" value="ECO:0007669"/>
    <property type="project" value="UniProtKB-KW"/>
</dbReference>
<keyword evidence="9" id="KW-0411">Iron-sulfur</keyword>
<dbReference type="EMBL" id="JAKRVX010000001">
    <property type="protein sequence ID" value="MCL9816086.1"/>
    <property type="molecule type" value="Genomic_DNA"/>
</dbReference>
<dbReference type="RefSeq" id="WP_250583026.1">
    <property type="nucleotide sequence ID" value="NZ_JAKRVX010000001.1"/>
</dbReference>
<comment type="caution">
    <text evidence="15">The sequence shown here is derived from an EMBL/GenBank/DDBJ whole genome shotgun (WGS) entry which is preliminary data.</text>
</comment>
<keyword evidence="12" id="KW-0413">Isomerase</keyword>